<dbReference type="PANTHER" id="PTHR32288">
    <property type="entry name" value="APOLIPOPROTEIN C-IV"/>
    <property type="match status" value="1"/>
</dbReference>
<dbReference type="RefSeq" id="XP_007941272.1">
    <property type="nucleotide sequence ID" value="XM_007943081.1"/>
</dbReference>
<evidence type="ECO:0000256" key="5">
    <source>
        <dbReference type="ARBA" id="ARBA00022448"/>
    </source>
</evidence>
<name>A0A8B7A1L3_ORYAF</name>
<dbReference type="PROSITE" id="PS51257">
    <property type="entry name" value="PROKAR_LIPOPROTEIN"/>
    <property type="match status" value="1"/>
</dbReference>
<evidence type="ECO:0000313" key="12">
    <source>
        <dbReference type="RefSeq" id="XP_007941272.1"/>
    </source>
</evidence>
<evidence type="ECO:0000256" key="10">
    <source>
        <dbReference type="SAM" id="SignalP"/>
    </source>
</evidence>
<evidence type="ECO:0000256" key="1">
    <source>
        <dbReference type="ARBA" id="ARBA00003688"/>
    </source>
</evidence>
<protein>
    <recommendedName>
        <fullName evidence="4">Apolipoprotein C-IV</fullName>
    </recommendedName>
    <alternativeName>
        <fullName evidence="9">Apolipoprotein C4</fullName>
    </alternativeName>
</protein>
<dbReference type="GO" id="GO:0070328">
    <property type="term" value="P:triglyceride homeostasis"/>
    <property type="evidence" value="ECO:0007669"/>
    <property type="project" value="TreeGrafter"/>
</dbReference>
<dbReference type="GO" id="GO:0010890">
    <property type="term" value="P:positive regulation of triglyceride storage"/>
    <property type="evidence" value="ECO:0007669"/>
    <property type="project" value="TreeGrafter"/>
</dbReference>
<keyword evidence="5" id="KW-0813">Transport</keyword>
<dbReference type="GO" id="GO:0006869">
    <property type="term" value="P:lipid transport"/>
    <property type="evidence" value="ECO:0007669"/>
    <property type="project" value="UniProtKB-KW"/>
</dbReference>
<dbReference type="GeneID" id="103198874"/>
<comment type="function">
    <text evidence="1">May participate in lipoprotein metabolism.</text>
</comment>
<keyword evidence="6" id="KW-0964">Secreted</keyword>
<dbReference type="OrthoDB" id="9449255at2759"/>
<evidence type="ECO:0000256" key="6">
    <source>
        <dbReference type="ARBA" id="ARBA00022525"/>
    </source>
</evidence>
<dbReference type="CTD" id="346"/>
<comment type="similarity">
    <text evidence="3">Belongs to the apolipoprotein C4 family.</text>
</comment>
<evidence type="ECO:0000256" key="8">
    <source>
        <dbReference type="ARBA" id="ARBA00023055"/>
    </source>
</evidence>
<evidence type="ECO:0000313" key="11">
    <source>
        <dbReference type="Proteomes" id="UP000694850"/>
    </source>
</evidence>
<gene>
    <name evidence="12" type="primary">APOC4</name>
</gene>
<feature type="chain" id="PRO_5034562875" description="Apolipoprotein C-IV" evidence="10">
    <location>
        <begin position="29"/>
        <end position="138"/>
    </location>
</feature>
<organism evidence="11 12">
    <name type="scientific">Orycteropus afer afer</name>
    <dbReference type="NCBI Taxonomy" id="1230840"/>
    <lineage>
        <taxon>Eukaryota</taxon>
        <taxon>Metazoa</taxon>
        <taxon>Chordata</taxon>
        <taxon>Craniata</taxon>
        <taxon>Vertebrata</taxon>
        <taxon>Euteleostomi</taxon>
        <taxon>Mammalia</taxon>
        <taxon>Eutheria</taxon>
        <taxon>Afrotheria</taxon>
        <taxon>Tubulidentata</taxon>
        <taxon>Orycteropodidae</taxon>
        <taxon>Orycteropus</taxon>
    </lineage>
</organism>
<dbReference type="GO" id="GO:0034364">
    <property type="term" value="C:high-density lipoprotein particle"/>
    <property type="evidence" value="ECO:0007669"/>
    <property type="project" value="TreeGrafter"/>
</dbReference>
<evidence type="ECO:0000256" key="2">
    <source>
        <dbReference type="ARBA" id="ARBA00004613"/>
    </source>
</evidence>
<dbReference type="Pfam" id="PF15119">
    <property type="entry name" value="APOC4"/>
    <property type="match status" value="1"/>
</dbReference>
<evidence type="ECO:0000256" key="7">
    <source>
        <dbReference type="ARBA" id="ARBA00022729"/>
    </source>
</evidence>
<sequence length="138" mass="15732">MSLPGSRLWVLPFLCFCILLLACTGGEGERGAVWGPGGWVELCQDDGPSGTPGSPTPKLKESRWSQVQSRMKELWTKSREKWQWFWGPKAFQGFVQTYYDDHLKNLGTRTKTWLQNSKDALLEKAHSLCPRLLCKDED</sequence>
<dbReference type="GO" id="GO:0034361">
    <property type="term" value="C:very-low-density lipoprotein particle"/>
    <property type="evidence" value="ECO:0007669"/>
    <property type="project" value="TreeGrafter"/>
</dbReference>
<dbReference type="PANTHER" id="PTHR32288:SF0">
    <property type="entry name" value="APOLIPOPROTEIN C-IV"/>
    <property type="match status" value="1"/>
</dbReference>
<dbReference type="InterPro" id="IPR028120">
    <property type="entry name" value="APOC4"/>
</dbReference>
<accession>A0A8B7A1L3</accession>
<proteinExistence type="inferred from homology"/>
<keyword evidence="11" id="KW-1185">Reference proteome</keyword>
<comment type="subcellular location">
    <subcellularLocation>
        <location evidence="2">Secreted</location>
    </subcellularLocation>
</comment>
<feature type="signal peptide" evidence="10">
    <location>
        <begin position="1"/>
        <end position="28"/>
    </location>
</feature>
<evidence type="ECO:0000256" key="4">
    <source>
        <dbReference type="ARBA" id="ARBA00013939"/>
    </source>
</evidence>
<reference evidence="12" key="1">
    <citation type="submission" date="2025-08" db="UniProtKB">
        <authorList>
            <consortium name="RefSeq"/>
        </authorList>
    </citation>
    <scope>IDENTIFICATION</scope>
</reference>
<dbReference type="AlphaFoldDB" id="A0A8B7A1L3"/>
<keyword evidence="7 10" id="KW-0732">Signal</keyword>
<keyword evidence="8" id="KW-0445">Lipid transport</keyword>
<evidence type="ECO:0000256" key="3">
    <source>
        <dbReference type="ARBA" id="ARBA00007402"/>
    </source>
</evidence>
<evidence type="ECO:0000256" key="9">
    <source>
        <dbReference type="ARBA" id="ARBA00031172"/>
    </source>
</evidence>
<dbReference type="Proteomes" id="UP000694850">
    <property type="component" value="Unplaced"/>
</dbReference>